<name>A0AA38C1U3_TAXCH</name>
<organism evidence="2 3">
    <name type="scientific">Taxus chinensis</name>
    <name type="common">Chinese yew</name>
    <name type="synonym">Taxus wallichiana var. chinensis</name>
    <dbReference type="NCBI Taxonomy" id="29808"/>
    <lineage>
        <taxon>Eukaryota</taxon>
        <taxon>Viridiplantae</taxon>
        <taxon>Streptophyta</taxon>
        <taxon>Embryophyta</taxon>
        <taxon>Tracheophyta</taxon>
        <taxon>Spermatophyta</taxon>
        <taxon>Pinopsida</taxon>
        <taxon>Pinidae</taxon>
        <taxon>Conifers II</taxon>
        <taxon>Cupressales</taxon>
        <taxon>Taxaceae</taxon>
        <taxon>Taxus</taxon>
    </lineage>
</organism>
<protein>
    <submittedName>
        <fullName evidence="2">Uncharacterized protein</fullName>
    </submittedName>
</protein>
<dbReference type="EMBL" id="JAHRHJ020003635">
    <property type="protein sequence ID" value="KAH9291406.1"/>
    <property type="molecule type" value="Genomic_DNA"/>
</dbReference>
<sequence length="118" mass="12860">AVLGTVGTSGCEPAEKPPGGPRSNWDIWAVGMCGTRKVDSAEKGKKLPKSLFRTVGTVGKKVRERRGSAGLAQVIPFQAVQRNLSQAIWDSWDKSTRRMQNGWFGRNRELSFGTSGPK</sequence>
<feature type="non-terminal residue" evidence="2">
    <location>
        <position position="118"/>
    </location>
</feature>
<keyword evidence="3" id="KW-1185">Reference proteome</keyword>
<evidence type="ECO:0000313" key="2">
    <source>
        <dbReference type="EMBL" id="KAH9291406.1"/>
    </source>
</evidence>
<reference evidence="2 3" key="1">
    <citation type="journal article" date="2021" name="Nat. Plants">
        <title>The Taxus genome provides insights into paclitaxel biosynthesis.</title>
        <authorList>
            <person name="Xiong X."/>
            <person name="Gou J."/>
            <person name="Liao Q."/>
            <person name="Li Y."/>
            <person name="Zhou Q."/>
            <person name="Bi G."/>
            <person name="Li C."/>
            <person name="Du R."/>
            <person name="Wang X."/>
            <person name="Sun T."/>
            <person name="Guo L."/>
            <person name="Liang H."/>
            <person name="Lu P."/>
            <person name="Wu Y."/>
            <person name="Zhang Z."/>
            <person name="Ro D.K."/>
            <person name="Shang Y."/>
            <person name="Huang S."/>
            <person name="Yan J."/>
        </authorList>
    </citation>
    <scope>NUCLEOTIDE SEQUENCE [LARGE SCALE GENOMIC DNA]</scope>
    <source>
        <strain evidence="2">Ta-2019</strain>
    </source>
</reference>
<gene>
    <name evidence="2" type="ORF">KI387_043404</name>
</gene>
<accession>A0AA38C1U3</accession>
<proteinExistence type="predicted"/>
<evidence type="ECO:0000256" key="1">
    <source>
        <dbReference type="SAM" id="MobiDB-lite"/>
    </source>
</evidence>
<feature type="region of interest" description="Disordered" evidence="1">
    <location>
        <begin position="1"/>
        <end position="23"/>
    </location>
</feature>
<dbReference type="Proteomes" id="UP000824469">
    <property type="component" value="Unassembled WGS sequence"/>
</dbReference>
<feature type="non-terminal residue" evidence="2">
    <location>
        <position position="1"/>
    </location>
</feature>
<comment type="caution">
    <text evidence="2">The sequence shown here is derived from an EMBL/GenBank/DDBJ whole genome shotgun (WGS) entry which is preliminary data.</text>
</comment>
<evidence type="ECO:0000313" key="3">
    <source>
        <dbReference type="Proteomes" id="UP000824469"/>
    </source>
</evidence>
<dbReference type="AlphaFoldDB" id="A0AA38C1U3"/>